<dbReference type="GO" id="GO:0046872">
    <property type="term" value="F:metal ion binding"/>
    <property type="evidence" value="ECO:0007669"/>
    <property type="project" value="UniProtKB-KW"/>
</dbReference>
<proteinExistence type="inferred from homology"/>
<dbReference type="OrthoDB" id="1923658at2759"/>
<keyword evidence="2" id="KW-0479">Metal-binding</keyword>
<dbReference type="EMBL" id="JAAALK010000079">
    <property type="protein sequence ID" value="KAG8095726.1"/>
    <property type="molecule type" value="Genomic_DNA"/>
</dbReference>
<dbReference type="InterPro" id="IPR006121">
    <property type="entry name" value="HMA_dom"/>
</dbReference>
<gene>
    <name evidence="8" type="ORF">GUJ93_ZPchr0013g34579</name>
</gene>
<keyword evidence="1" id="KW-0488">Methylation</keyword>
<sequence>MLLCYMQKIVVKLDLHDNKDKQKAMKAVSVLVGIDAISMDMMSRKMTVIGTMDPVDVVSKLRKSSWAAYIESVGPAKEPDKKEEAKKEEAKKEGGDGKKEGGDGKKEEGDGKKEGEGKKEGDGKEEEGDGKKGDAAAAKKEEGGGEKKATALTPMPMPMQLHHLPVPPYMFNSEYMHQYRPPLLPAAAYPYMQPPPYYYARNMSMEENPNSCAIC</sequence>
<evidence type="ECO:0000256" key="6">
    <source>
        <dbReference type="SAM" id="MobiDB-lite"/>
    </source>
</evidence>
<evidence type="ECO:0000313" key="8">
    <source>
        <dbReference type="EMBL" id="KAG8095726.1"/>
    </source>
</evidence>
<evidence type="ECO:0000256" key="3">
    <source>
        <dbReference type="ARBA" id="ARBA00023288"/>
    </source>
</evidence>
<evidence type="ECO:0000256" key="5">
    <source>
        <dbReference type="ARBA" id="ARBA00024045"/>
    </source>
</evidence>
<name>A0A8J6BWP6_ZIZPA</name>
<protein>
    <recommendedName>
        <fullName evidence="7">HMA domain-containing protein</fullName>
    </recommendedName>
</protein>
<keyword evidence="4" id="KW-0636">Prenylation</keyword>
<evidence type="ECO:0000313" key="9">
    <source>
        <dbReference type="Proteomes" id="UP000729402"/>
    </source>
</evidence>
<comment type="caution">
    <text evidence="8">The sequence shown here is derived from an EMBL/GenBank/DDBJ whole genome shotgun (WGS) entry which is preliminary data.</text>
</comment>
<evidence type="ECO:0000256" key="1">
    <source>
        <dbReference type="ARBA" id="ARBA00022481"/>
    </source>
</evidence>
<organism evidence="8 9">
    <name type="scientific">Zizania palustris</name>
    <name type="common">Northern wild rice</name>
    <dbReference type="NCBI Taxonomy" id="103762"/>
    <lineage>
        <taxon>Eukaryota</taxon>
        <taxon>Viridiplantae</taxon>
        <taxon>Streptophyta</taxon>
        <taxon>Embryophyta</taxon>
        <taxon>Tracheophyta</taxon>
        <taxon>Spermatophyta</taxon>
        <taxon>Magnoliopsida</taxon>
        <taxon>Liliopsida</taxon>
        <taxon>Poales</taxon>
        <taxon>Poaceae</taxon>
        <taxon>BOP clade</taxon>
        <taxon>Oryzoideae</taxon>
        <taxon>Oryzeae</taxon>
        <taxon>Zizaniinae</taxon>
        <taxon>Zizania</taxon>
    </lineage>
</organism>
<dbReference type="AlphaFoldDB" id="A0A8J6BWP6"/>
<dbReference type="InterPro" id="IPR051863">
    <property type="entry name" value="HIPP"/>
</dbReference>
<keyword evidence="9" id="KW-1185">Reference proteome</keyword>
<accession>A0A8J6BWP6</accession>
<feature type="domain" description="HMA" evidence="7">
    <location>
        <begin position="6"/>
        <end position="73"/>
    </location>
</feature>
<dbReference type="PANTHER" id="PTHR45811:SF35">
    <property type="entry name" value="HEAVY METAL-ASSOCIATED ISOPRENYLATED PLANT PROTEIN 39"/>
    <property type="match status" value="1"/>
</dbReference>
<dbReference type="PANTHER" id="PTHR45811">
    <property type="entry name" value="COPPER TRANSPORT PROTEIN FAMILY-RELATED"/>
    <property type="match status" value="1"/>
</dbReference>
<feature type="compositionally biased region" description="Basic and acidic residues" evidence="6">
    <location>
        <begin position="129"/>
        <end position="149"/>
    </location>
</feature>
<keyword evidence="3" id="KW-0449">Lipoprotein</keyword>
<evidence type="ECO:0000256" key="4">
    <source>
        <dbReference type="ARBA" id="ARBA00023289"/>
    </source>
</evidence>
<evidence type="ECO:0000259" key="7">
    <source>
        <dbReference type="PROSITE" id="PS50846"/>
    </source>
</evidence>
<reference evidence="8" key="1">
    <citation type="journal article" date="2021" name="bioRxiv">
        <title>Whole Genome Assembly and Annotation of Northern Wild Rice, Zizania palustris L., Supports a Whole Genome Duplication in the Zizania Genus.</title>
        <authorList>
            <person name="Haas M."/>
            <person name="Kono T."/>
            <person name="Macchietto M."/>
            <person name="Millas R."/>
            <person name="McGilp L."/>
            <person name="Shao M."/>
            <person name="Duquette J."/>
            <person name="Hirsch C.N."/>
            <person name="Kimball J."/>
        </authorList>
    </citation>
    <scope>NUCLEOTIDE SEQUENCE</scope>
    <source>
        <tissue evidence="8">Fresh leaf tissue</tissue>
    </source>
</reference>
<dbReference type="EMBL" id="JAAALK010000079">
    <property type="protein sequence ID" value="KAG8095727.1"/>
    <property type="molecule type" value="Genomic_DNA"/>
</dbReference>
<evidence type="ECO:0000256" key="2">
    <source>
        <dbReference type="ARBA" id="ARBA00022723"/>
    </source>
</evidence>
<dbReference type="Proteomes" id="UP000729402">
    <property type="component" value="Unassembled WGS sequence"/>
</dbReference>
<dbReference type="PROSITE" id="PS50846">
    <property type="entry name" value="HMA_2"/>
    <property type="match status" value="1"/>
</dbReference>
<feature type="compositionally biased region" description="Basic and acidic residues" evidence="6">
    <location>
        <begin position="77"/>
        <end position="122"/>
    </location>
</feature>
<comment type="similarity">
    <text evidence="5">Belongs to the HIPP family.</text>
</comment>
<reference evidence="8" key="2">
    <citation type="submission" date="2021-02" db="EMBL/GenBank/DDBJ databases">
        <authorList>
            <person name="Kimball J.A."/>
            <person name="Haas M.W."/>
            <person name="Macchietto M."/>
            <person name="Kono T."/>
            <person name="Duquette J."/>
            <person name="Shao M."/>
        </authorList>
    </citation>
    <scope>NUCLEOTIDE SEQUENCE</scope>
    <source>
        <tissue evidence="8">Fresh leaf tissue</tissue>
    </source>
</reference>
<feature type="region of interest" description="Disordered" evidence="6">
    <location>
        <begin position="74"/>
        <end position="152"/>
    </location>
</feature>